<protein>
    <recommendedName>
        <fullName evidence="1">Aminotransferase class I/classII large domain-containing protein</fullName>
    </recommendedName>
</protein>
<dbReference type="RefSeq" id="XP_007735889.1">
    <property type="nucleotide sequence ID" value="XM_007737699.1"/>
</dbReference>
<sequence length="408" mass="44927">MPKSAPLEVIEWYEKHCPSAKYDLVASSVSAISLADLLDISESRKESEDNVGLNSIKLDEKEHSAGSVEFRRNLAALYSALSGGVSQDDIVITNGGSASHYTVFYSLLAPGDHLICQHPVDELLYKIPASQGVEVTLWETEPAKKWQLDIEELKRLIKDNTKMIVIQSPCDPTGAIVPRPTLEALVQVAEEKGILLLADETFRPLFHSILPSSEDFPPSTINMGYRKAVVIGAVSKAYSLAAIRAGWIASKDKAIIDACKQTRRYTSMSASKLDDAVAVEAVSDRCIHALLGRNIRLTQTNLELLQEFIDSHSWACSWVRPLAGTTALLKFHKMGKPVDDETFCSKLLEQASLLICPARKCFGESRKLRGYVRVAFGGSTPELKAALEAWSQFMEESYESVPTLAIQN</sequence>
<dbReference type="Pfam" id="PF00155">
    <property type="entry name" value="Aminotran_1_2"/>
    <property type="match status" value="1"/>
</dbReference>
<dbReference type="OrthoDB" id="7042322at2759"/>
<dbReference type="InterPro" id="IPR015421">
    <property type="entry name" value="PyrdxlP-dep_Trfase_major"/>
</dbReference>
<gene>
    <name evidence="2" type="ORF">A1O3_07591</name>
</gene>
<dbReference type="InterPro" id="IPR015422">
    <property type="entry name" value="PyrdxlP-dep_Trfase_small"/>
</dbReference>
<dbReference type="SUPFAM" id="SSF53383">
    <property type="entry name" value="PLP-dependent transferases"/>
    <property type="match status" value="1"/>
</dbReference>
<organism evidence="2 3">
    <name type="scientific">Capronia epimyces CBS 606.96</name>
    <dbReference type="NCBI Taxonomy" id="1182542"/>
    <lineage>
        <taxon>Eukaryota</taxon>
        <taxon>Fungi</taxon>
        <taxon>Dikarya</taxon>
        <taxon>Ascomycota</taxon>
        <taxon>Pezizomycotina</taxon>
        <taxon>Eurotiomycetes</taxon>
        <taxon>Chaetothyriomycetidae</taxon>
        <taxon>Chaetothyriales</taxon>
        <taxon>Herpotrichiellaceae</taxon>
        <taxon>Capronia</taxon>
    </lineage>
</organism>
<evidence type="ECO:0000313" key="3">
    <source>
        <dbReference type="Proteomes" id="UP000019478"/>
    </source>
</evidence>
<feature type="domain" description="Aminotransferase class I/classII large" evidence="1">
    <location>
        <begin position="64"/>
        <end position="389"/>
    </location>
</feature>
<keyword evidence="3" id="KW-1185">Reference proteome</keyword>
<dbReference type="AlphaFoldDB" id="W9XWC0"/>
<dbReference type="Gene3D" id="3.40.640.10">
    <property type="entry name" value="Type I PLP-dependent aspartate aminotransferase-like (Major domain)"/>
    <property type="match status" value="1"/>
</dbReference>
<dbReference type="Gene3D" id="3.90.1150.10">
    <property type="entry name" value="Aspartate Aminotransferase, domain 1"/>
    <property type="match status" value="1"/>
</dbReference>
<dbReference type="Proteomes" id="UP000019478">
    <property type="component" value="Unassembled WGS sequence"/>
</dbReference>
<dbReference type="STRING" id="1182542.W9XWC0"/>
<name>W9XWC0_9EURO</name>
<accession>W9XWC0</accession>
<dbReference type="eggNOG" id="KOG0259">
    <property type="taxonomic scope" value="Eukaryota"/>
</dbReference>
<proteinExistence type="predicted"/>
<dbReference type="GeneID" id="19171689"/>
<dbReference type="PANTHER" id="PTHR43510:SF1">
    <property type="entry name" value="AMINOTRANSFERASE FUNCTION, HYPOTHETICAL (EUROFUNG)"/>
    <property type="match status" value="1"/>
</dbReference>
<evidence type="ECO:0000259" key="1">
    <source>
        <dbReference type="Pfam" id="PF00155"/>
    </source>
</evidence>
<dbReference type="GO" id="GO:0030170">
    <property type="term" value="F:pyridoxal phosphate binding"/>
    <property type="evidence" value="ECO:0007669"/>
    <property type="project" value="InterPro"/>
</dbReference>
<dbReference type="HOGENOM" id="CLU_017584_4_4_1"/>
<reference evidence="2 3" key="1">
    <citation type="submission" date="2013-03" db="EMBL/GenBank/DDBJ databases">
        <title>The Genome Sequence of Capronia epimyces CBS 606.96.</title>
        <authorList>
            <consortium name="The Broad Institute Genomics Platform"/>
            <person name="Cuomo C."/>
            <person name="de Hoog S."/>
            <person name="Gorbushina A."/>
            <person name="Walker B."/>
            <person name="Young S.K."/>
            <person name="Zeng Q."/>
            <person name="Gargeya S."/>
            <person name="Fitzgerald M."/>
            <person name="Haas B."/>
            <person name="Abouelleil A."/>
            <person name="Allen A.W."/>
            <person name="Alvarado L."/>
            <person name="Arachchi H.M."/>
            <person name="Berlin A.M."/>
            <person name="Chapman S.B."/>
            <person name="Gainer-Dewar J."/>
            <person name="Goldberg J."/>
            <person name="Griggs A."/>
            <person name="Gujja S."/>
            <person name="Hansen M."/>
            <person name="Howarth C."/>
            <person name="Imamovic A."/>
            <person name="Ireland A."/>
            <person name="Larimer J."/>
            <person name="McCowan C."/>
            <person name="Murphy C."/>
            <person name="Pearson M."/>
            <person name="Poon T.W."/>
            <person name="Priest M."/>
            <person name="Roberts A."/>
            <person name="Saif S."/>
            <person name="Shea T."/>
            <person name="Sisk P."/>
            <person name="Sykes S."/>
            <person name="Wortman J."/>
            <person name="Nusbaum C."/>
            <person name="Birren B."/>
        </authorList>
    </citation>
    <scope>NUCLEOTIDE SEQUENCE [LARGE SCALE GENOMIC DNA]</scope>
    <source>
        <strain evidence="2 3">CBS 606.96</strain>
    </source>
</reference>
<comment type="caution">
    <text evidence="2">The sequence shown here is derived from an EMBL/GenBank/DDBJ whole genome shotgun (WGS) entry which is preliminary data.</text>
</comment>
<dbReference type="PANTHER" id="PTHR43510">
    <property type="entry name" value="AMINOTRANSFERASE FUNCTION, HYPOTHETICAL (EUROFUNG)"/>
    <property type="match status" value="1"/>
</dbReference>
<evidence type="ECO:0000313" key="2">
    <source>
        <dbReference type="EMBL" id="EXJ81301.1"/>
    </source>
</evidence>
<dbReference type="InterPro" id="IPR004839">
    <property type="entry name" value="Aminotransferase_I/II_large"/>
</dbReference>
<dbReference type="EMBL" id="AMGY01000006">
    <property type="protein sequence ID" value="EXJ81301.1"/>
    <property type="molecule type" value="Genomic_DNA"/>
</dbReference>
<dbReference type="CDD" id="cd00609">
    <property type="entry name" value="AAT_like"/>
    <property type="match status" value="1"/>
</dbReference>
<dbReference type="InterPro" id="IPR015424">
    <property type="entry name" value="PyrdxlP-dep_Trfase"/>
</dbReference>